<feature type="transmembrane region" description="Helical" evidence="7">
    <location>
        <begin position="232"/>
        <end position="258"/>
    </location>
</feature>
<dbReference type="PANTHER" id="PTHR43163">
    <property type="entry name" value="DIPEPTIDE TRANSPORT SYSTEM PERMEASE PROTEIN DPPB-RELATED"/>
    <property type="match status" value="1"/>
</dbReference>
<keyword evidence="3" id="KW-1003">Cell membrane</keyword>
<dbReference type="Pfam" id="PF19300">
    <property type="entry name" value="BPD_transp_1_N"/>
    <property type="match status" value="1"/>
</dbReference>
<feature type="transmembrane region" description="Helical" evidence="7">
    <location>
        <begin position="181"/>
        <end position="201"/>
    </location>
</feature>
<feature type="domain" description="ABC transmembrane type-1" evidence="8">
    <location>
        <begin position="95"/>
        <end position="305"/>
    </location>
</feature>
<comment type="similarity">
    <text evidence="7">Belongs to the binding-protein-dependent transport system permease family.</text>
</comment>
<proteinExistence type="inferred from homology"/>
<evidence type="ECO:0000256" key="1">
    <source>
        <dbReference type="ARBA" id="ARBA00004651"/>
    </source>
</evidence>
<feature type="transmembrane region" description="Helical" evidence="7">
    <location>
        <begin position="134"/>
        <end position="161"/>
    </location>
</feature>
<evidence type="ECO:0000313" key="9">
    <source>
        <dbReference type="EMBL" id="CAG7612528.1"/>
    </source>
</evidence>
<dbReference type="PANTHER" id="PTHR43163:SF6">
    <property type="entry name" value="DIPEPTIDE TRANSPORT SYSTEM PERMEASE PROTEIN DPPB-RELATED"/>
    <property type="match status" value="1"/>
</dbReference>
<feature type="transmembrane region" description="Helical" evidence="7">
    <location>
        <begin position="7"/>
        <end position="27"/>
    </location>
</feature>
<name>A0A916K0K2_9MICO</name>
<dbReference type="InterPro" id="IPR045621">
    <property type="entry name" value="BPD_transp_1_N"/>
</dbReference>
<accession>A0A916K0K2</accession>
<evidence type="ECO:0000256" key="4">
    <source>
        <dbReference type="ARBA" id="ARBA00022692"/>
    </source>
</evidence>
<keyword evidence="5 7" id="KW-1133">Transmembrane helix</keyword>
<dbReference type="InterPro" id="IPR000515">
    <property type="entry name" value="MetI-like"/>
</dbReference>
<evidence type="ECO:0000256" key="2">
    <source>
        <dbReference type="ARBA" id="ARBA00022448"/>
    </source>
</evidence>
<evidence type="ECO:0000313" key="10">
    <source>
        <dbReference type="Proteomes" id="UP000693892"/>
    </source>
</evidence>
<evidence type="ECO:0000256" key="5">
    <source>
        <dbReference type="ARBA" id="ARBA00022989"/>
    </source>
</evidence>
<dbReference type="Proteomes" id="UP000693892">
    <property type="component" value="Unassembled WGS sequence"/>
</dbReference>
<keyword evidence="6 7" id="KW-0472">Membrane</keyword>
<evidence type="ECO:0000259" key="8">
    <source>
        <dbReference type="PROSITE" id="PS50928"/>
    </source>
</evidence>
<dbReference type="PROSITE" id="PS50928">
    <property type="entry name" value="ABC_TM1"/>
    <property type="match status" value="1"/>
</dbReference>
<protein>
    <submittedName>
        <fullName evidence="9">Glutathione transport system permease protein GsiC</fullName>
    </submittedName>
</protein>
<evidence type="ECO:0000256" key="3">
    <source>
        <dbReference type="ARBA" id="ARBA00022475"/>
    </source>
</evidence>
<dbReference type="EMBL" id="CAJVAP010000016">
    <property type="protein sequence ID" value="CAG7612528.1"/>
    <property type="molecule type" value="Genomic_DNA"/>
</dbReference>
<keyword evidence="2 7" id="KW-0813">Transport</keyword>
<evidence type="ECO:0000256" key="7">
    <source>
        <dbReference type="RuleBase" id="RU363032"/>
    </source>
</evidence>
<feature type="transmembrane region" description="Helical" evidence="7">
    <location>
        <begin position="101"/>
        <end position="122"/>
    </location>
</feature>
<gene>
    <name evidence="9" type="primary">gsiC_5</name>
    <name evidence="9" type="ORF">LEUCIP111803_01577</name>
</gene>
<keyword evidence="4 7" id="KW-0812">Transmembrane</keyword>
<comment type="subcellular location">
    <subcellularLocation>
        <location evidence="1 7">Cell membrane</location>
        <topology evidence="1 7">Multi-pass membrane protein</topology>
    </subcellularLocation>
</comment>
<dbReference type="GO" id="GO:0055085">
    <property type="term" value="P:transmembrane transport"/>
    <property type="evidence" value="ECO:0007669"/>
    <property type="project" value="InterPro"/>
</dbReference>
<sequence>MSRFLAIRAVTLTAGLFLASLIIFAALRLLPGDVAQVIGGTTASPQRIAELRAQLGLDRPMLLQYTDWIGGIFTGDLGRSIVSGSPIAGELAQKAQVTVPLTIYSLLIALLIALPLGILTAYRRDALASRALSVLGVGAAAVPIVWAGLLGAIVFSGWLGWLPAQGFPRAGWADPLAALRALTLPALTIGLLVGAILFRFVRSATLGALHAEHVRTAMSQGRTRLGALVRHGLPGVGLSIVSLLGLQLAELLVGAVVVEQLFNLPGLGRMLVTDVGNRDLLKVQSTLFVLTAVILVLGALIDVLHRLIDPRLRVDAEDER</sequence>
<dbReference type="GO" id="GO:0005886">
    <property type="term" value="C:plasma membrane"/>
    <property type="evidence" value="ECO:0007669"/>
    <property type="project" value="UniProtKB-SubCell"/>
</dbReference>
<comment type="caution">
    <text evidence="9">The sequence shown here is derived from an EMBL/GenBank/DDBJ whole genome shotgun (WGS) entry which is preliminary data.</text>
</comment>
<feature type="transmembrane region" description="Helical" evidence="7">
    <location>
        <begin position="285"/>
        <end position="304"/>
    </location>
</feature>
<dbReference type="Pfam" id="PF00528">
    <property type="entry name" value="BPD_transp_1"/>
    <property type="match status" value="1"/>
</dbReference>
<reference evidence="9" key="1">
    <citation type="submission" date="2021-06" db="EMBL/GenBank/DDBJ databases">
        <authorList>
            <person name="Criscuolo A."/>
        </authorList>
    </citation>
    <scope>NUCLEOTIDE SEQUENCE</scope>
    <source>
        <strain evidence="9">CIP111803</strain>
    </source>
</reference>
<dbReference type="AlphaFoldDB" id="A0A916K0K2"/>
<organism evidence="9 10">
    <name type="scientific">Leucobacter soli</name>
    <dbReference type="NCBI Taxonomy" id="2812850"/>
    <lineage>
        <taxon>Bacteria</taxon>
        <taxon>Bacillati</taxon>
        <taxon>Actinomycetota</taxon>
        <taxon>Actinomycetes</taxon>
        <taxon>Micrococcales</taxon>
        <taxon>Microbacteriaceae</taxon>
        <taxon>Leucobacter</taxon>
    </lineage>
</organism>
<keyword evidence="10" id="KW-1185">Reference proteome</keyword>
<dbReference type="RefSeq" id="WP_218115186.1">
    <property type="nucleotide sequence ID" value="NZ_CAJVAP010000016.1"/>
</dbReference>
<evidence type="ECO:0000256" key="6">
    <source>
        <dbReference type="ARBA" id="ARBA00023136"/>
    </source>
</evidence>